<dbReference type="EMBL" id="VEWK01000030">
    <property type="protein sequence ID" value="TNV08673.1"/>
    <property type="molecule type" value="Genomic_DNA"/>
</dbReference>
<accession>A0A5C5CBG2</accession>
<dbReference type="AlphaFoldDB" id="A0A5C5CBG2"/>
<protein>
    <submittedName>
        <fullName evidence="2">DUF2285 domain-containing protein</fullName>
    </submittedName>
</protein>
<sequence length="264" mass="30230">MRWKWMAWHGSFCAVTSNTRRITKTALYKSLNLPKAKRTAFSHHPTAASPKNGGCDFAADPRLTCQQQPLFWLPELDTGTLFMTALPDWFQPHVSEQASQRSVSTPSFSISGEPVLASEGQYFRIEASNVRMPTVYLSGREQNRDRPNCDFHRSAFIIPHDEHLLDRTETLLRFCRLAKGLHSPDNRLTPSQKLRLRQMLQAADGDEQGASGPEIAEVIYGRSRDKGRAWYESTYRFRVHRLIEDGRAIIDSGYRLLLRPKRRG</sequence>
<gene>
    <name evidence="2" type="ORF">FIB18_24050</name>
</gene>
<dbReference type="Pfam" id="PF10074">
    <property type="entry name" value="RovC_DNA-bd"/>
    <property type="match status" value="1"/>
</dbReference>
<evidence type="ECO:0000259" key="1">
    <source>
        <dbReference type="Pfam" id="PF10074"/>
    </source>
</evidence>
<name>A0A5C5CBG2_9HYPH</name>
<evidence type="ECO:0000313" key="2">
    <source>
        <dbReference type="EMBL" id="TNV08673.1"/>
    </source>
</evidence>
<organism evidence="2 3">
    <name type="scientific">Brucella pecoris</name>
    <dbReference type="NCBI Taxonomy" id="867683"/>
    <lineage>
        <taxon>Bacteria</taxon>
        <taxon>Pseudomonadati</taxon>
        <taxon>Pseudomonadota</taxon>
        <taxon>Alphaproteobacteria</taxon>
        <taxon>Hyphomicrobiales</taxon>
        <taxon>Brucellaceae</taxon>
        <taxon>Brucella/Ochrobactrum group</taxon>
        <taxon>Brucella</taxon>
    </lineage>
</organism>
<proteinExistence type="predicted"/>
<dbReference type="Proteomes" id="UP000313390">
    <property type="component" value="Unassembled WGS sequence"/>
</dbReference>
<reference evidence="2 3" key="1">
    <citation type="journal article" date="2011" name="Int. J. Syst. Evol. Microbiol.">
        <title>Ochrobactrum pecoris sp. nov., isolated from farm animals.</title>
        <authorList>
            <person name="Kampfer P."/>
            <person name="Huber B."/>
            <person name="Busse H.J."/>
            <person name="Scholz H.C."/>
            <person name="Tomaso H."/>
            <person name="Hotzel H."/>
            <person name="Melzer F."/>
        </authorList>
    </citation>
    <scope>NUCLEOTIDE SEQUENCE [LARGE SCALE GENOMIC DNA]</scope>
    <source>
        <strain evidence="2 3">08RB2639</strain>
    </source>
</reference>
<evidence type="ECO:0000313" key="3">
    <source>
        <dbReference type="Proteomes" id="UP000313390"/>
    </source>
</evidence>
<feature type="domain" description="T6SS Transcription factor RovC-like DNA binding" evidence="1">
    <location>
        <begin position="157"/>
        <end position="259"/>
    </location>
</feature>
<comment type="caution">
    <text evidence="2">The sequence shown here is derived from an EMBL/GenBank/DDBJ whole genome shotgun (WGS) entry which is preliminary data.</text>
</comment>
<dbReference type="InterPro" id="IPR018754">
    <property type="entry name" value="RovC-like_DNA-bd"/>
</dbReference>